<name>A0A135L305_9BACI</name>
<protein>
    <submittedName>
        <fullName evidence="2">Uncharacterized protein</fullName>
    </submittedName>
</protein>
<evidence type="ECO:0000313" key="2">
    <source>
        <dbReference type="EMBL" id="KXG43233.1"/>
    </source>
</evidence>
<dbReference type="SUPFAM" id="SSF54897">
    <property type="entry name" value="Protease propeptides/inhibitors"/>
    <property type="match status" value="1"/>
</dbReference>
<dbReference type="AlphaFoldDB" id="A0A135L305"/>
<dbReference type="InterPro" id="IPR037045">
    <property type="entry name" value="S8pro/Inhibitor_I9_sf"/>
</dbReference>
<feature type="chain" id="PRO_5007466265" evidence="1">
    <location>
        <begin position="18"/>
        <end position="141"/>
    </location>
</feature>
<dbReference type="RefSeq" id="WP_068723485.1">
    <property type="nucleotide sequence ID" value="NZ_LSKU01000001.1"/>
</dbReference>
<reference evidence="2 3" key="1">
    <citation type="submission" date="2016-02" db="EMBL/GenBank/DDBJ databases">
        <title>Draft Genome for Tepidibacillus decaturensis nov. sp. Strain Z9, an Anaerobic, Moderately Thermophilic and Heterotrophic Bacterium from Deep Subsurface of the Illinois Basin, USA.</title>
        <authorList>
            <person name="Dong Y."/>
            <person name="Chang J.Y."/>
            <person name="Sanford R."/>
            <person name="Fouke B.W."/>
        </authorList>
    </citation>
    <scope>NUCLEOTIDE SEQUENCE [LARGE SCALE GENOMIC DNA]</scope>
    <source>
        <strain evidence="2 3">Z9</strain>
    </source>
</reference>
<organism evidence="2 3">
    <name type="scientific">Tepidibacillus decaturensis</name>
    <dbReference type="NCBI Taxonomy" id="1413211"/>
    <lineage>
        <taxon>Bacteria</taxon>
        <taxon>Bacillati</taxon>
        <taxon>Bacillota</taxon>
        <taxon>Bacilli</taxon>
        <taxon>Bacillales</taxon>
        <taxon>Bacillaceae</taxon>
        <taxon>Tepidibacillus</taxon>
    </lineage>
</organism>
<accession>A0A135L305</accession>
<comment type="caution">
    <text evidence="2">The sequence shown here is derived from an EMBL/GenBank/DDBJ whole genome shotgun (WGS) entry which is preliminary data.</text>
</comment>
<keyword evidence="1" id="KW-0732">Signal</keyword>
<keyword evidence="3" id="KW-1185">Reference proteome</keyword>
<dbReference type="STRING" id="1413211.U473_03790"/>
<evidence type="ECO:0000256" key="1">
    <source>
        <dbReference type="SAM" id="SignalP"/>
    </source>
</evidence>
<dbReference type="Proteomes" id="UP000070352">
    <property type="component" value="Unassembled WGS sequence"/>
</dbReference>
<evidence type="ECO:0000313" key="3">
    <source>
        <dbReference type="Proteomes" id="UP000070352"/>
    </source>
</evidence>
<proteinExistence type="predicted"/>
<gene>
    <name evidence="2" type="ORF">U473_03790</name>
</gene>
<sequence length="141" mass="15487">MILALFLVITLTSATFAMDNGVNTSSSLVKSYLIGFYVMVNKEVINTHGGKVKKQFKHIPVVSVELSEQAFDSLSMNPKIAYIEEDAKVSINNQTIPWGIPHIQTTEAHQQGFTGKKTLDENAVPLGNSFEYGNGLIKVNN</sequence>
<dbReference type="EMBL" id="LSKU01000001">
    <property type="protein sequence ID" value="KXG43233.1"/>
    <property type="molecule type" value="Genomic_DNA"/>
</dbReference>
<feature type="signal peptide" evidence="1">
    <location>
        <begin position="1"/>
        <end position="17"/>
    </location>
</feature>
<dbReference type="Gene3D" id="3.30.70.80">
    <property type="entry name" value="Peptidase S8 propeptide/proteinase inhibitor I9"/>
    <property type="match status" value="1"/>
</dbReference>
<dbReference type="OrthoDB" id="9798386at2"/>